<dbReference type="Proteomes" id="UP000315730">
    <property type="component" value="Unassembled WGS sequence"/>
</dbReference>
<dbReference type="STRING" id="1272.GCA_900014985_00207"/>
<name>A0A4Y4D1Y4_KOCVA</name>
<keyword evidence="2" id="KW-1185">Reference proteome</keyword>
<accession>A0A4Y4D1Y4</accession>
<proteinExistence type="predicted"/>
<protein>
    <submittedName>
        <fullName evidence="1">Uncharacterized protein</fullName>
    </submittedName>
</protein>
<organism evidence="1 2">
    <name type="scientific">Kocuria varians</name>
    <name type="common">Micrococcus varians</name>
    <dbReference type="NCBI Taxonomy" id="1272"/>
    <lineage>
        <taxon>Bacteria</taxon>
        <taxon>Bacillati</taxon>
        <taxon>Actinomycetota</taxon>
        <taxon>Actinomycetes</taxon>
        <taxon>Micrococcales</taxon>
        <taxon>Micrococcaceae</taxon>
        <taxon>Kocuria</taxon>
    </lineage>
</organism>
<gene>
    <name evidence="1" type="ORF">KVA01_13530</name>
</gene>
<dbReference type="AlphaFoldDB" id="A0A4Y4D1Y4"/>
<comment type="caution">
    <text evidence="1">The sequence shown here is derived from an EMBL/GenBank/DDBJ whole genome shotgun (WGS) entry which is preliminary data.</text>
</comment>
<dbReference type="EMBL" id="BJNW01000010">
    <property type="protein sequence ID" value="GEC99198.1"/>
    <property type="molecule type" value="Genomic_DNA"/>
</dbReference>
<evidence type="ECO:0000313" key="2">
    <source>
        <dbReference type="Proteomes" id="UP000315730"/>
    </source>
</evidence>
<evidence type="ECO:0000313" key="1">
    <source>
        <dbReference type="EMBL" id="GEC99198.1"/>
    </source>
</evidence>
<reference evidence="1 2" key="1">
    <citation type="submission" date="2019-06" db="EMBL/GenBank/DDBJ databases">
        <title>Whole genome shotgun sequence of Kocuria varians NBRC 15358.</title>
        <authorList>
            <person name="Hosoyama A."/>
            <person name="Uohara A."/>
            <person name="Ohji S."/>
            <person name="Ichikawa N."/>
        </authorList>
    </citation>
    <scope>NUCLEOTIDE SEQUENCE [LARGE SCALE GENOMIC DNA]</scope>
    <source>
        <strain evidence="1 2">NBRC 15358</strain>
    </source>
</reference>
<sequence>MAHSVAGYVTVERTGRPAGAPPHSVVVAIGPEDDAAASPLALDVLVRPDGAGTPTARELRRLTRFL</sequence>